<accession>A0ABQ6PMC7</accession>
<sequence>MGSYMLSQKAIGDLSAIWEYTFETWSEHQADSYYFALVKDCQKLADHSYLGRNYHEISTDIFGYKSGEHLIFYRKLDQSTIEVIRILHARMDLKRRIQE</sequence>
<comment type="similarity">
    <text evidence="2">Belongs to the RelE toxin family.</text>
</comment>
<evidence type="ECO:0000313" key="4">
    <source>
        <dbReference type="Proteomes" id="UP001338309"/>
    </source>
</evidence>
<keyword evidence="1" id="KW-1277">Toxin-antitoxin system</keyword>
<keyword evidence="4" id="KW-1185">Reference proteome</keyword>
<name>A0ABQ6PMC7_9BACT</name>
<dbReference type="Gene3D" id="3.30.2310.20">
    <property type="entry name" value="RelE-like"/>
    <property type="match status" value="1"/>
</dbReference>
<protein>
    <recommendedName>
        <fullName evidence="2">Toxin</fullName>
    </recommendedName>
</protein>
<evidence type="ECO:0000256" key="1">
    <source>
        <dbReference type="ARBA" id="ARBA00022649"/>
    </source>
</evidence>
<reference evidence="3 4" key="1">
    <citation type="submission" date="2023-08" db="EMBL/GenBank/DDBJ databases">
        <title>Draft genome sequence of Algoriphagus confluentis.</title>
        <authorList>
            <person name="Takatani N."/>
            <person name="Hosokawa M."/>
            <person name="Sawabe T."/>
        </authorList>
    </citation>
    <scope>NUCLEOTIDE SEQUENCE [LARGE SCALE GENOMIC DNA]</scope>
    <source>
        <strain evidence="3 4">NBRC 111222</strain>
    </source>
</reference>
<dbReference type="EMBL" id="BTPD01000004">
    <property type="protein sequence ID" value="GMQ28677.1"/>
    <property type="molecule type" value="Genomic_DNA"/>
</dbReference>
<evidence type="ECO:0000256" key="2">
    <source>
        <dbReference type="PIRNR" id="PIRNR029218"/>
    </source>
</evidence>
<proteinExistence type="inferred from homology"/>
<dbReference type="Pfam" id="PF05016">
    <property type="entry name" value="ParE_toxin"/>
    <property type="match status" value="1"/>
</dbReference>
<evidence type="ECO:0000313" key="3">
    <source>
        <dbReference type="EMBL" id="GMQ28677.1"/>
    </source>
</evidence>
<comment type="caution">
    <text evidence="3">The sequence shown here is derived from an EMBL/GenBank/DDBJ whole genome shotgun (WGS) entry which is preliminary data.</text>
</comment>
<gene>
    <name evidence="3" type="ORF">Aconfl_13200</name>
</gene>
<dbReference type="InterPro" id="IPR028344">
    <property type="entry name" value="ParE1/4"/>
</dbReference>
<dbReference type="RefSeq" id="WP_338223426.1">
    <property type="nucleotide sequence ID" value="NZ_BTPD01000004.1"/>
</dbReference>
<dbReference type="InterPro" id="IPR007712">
    <property type="entry name" value="RelE/ParE_toxin"/>
</dbReference>
<dbReference type="InterPro" id="IPR035093">
    <property type="entry name" value="RelE/ParE_toxin_dom_sf"/>
</dbReference>
<dbReference type="Proteomes" id="UP001338309">
    <property type="component" value="Unassembled WGS sequence"/>
</dbReference>
<dbReference type="PIRSF" id="PIRSF029218">
    <property type="entry name" value="ParE"/>
    <property type="match status" value="1"/>
</dbReference>
<organism evidence="3 4">
    <name type="scientific">Algoriphagus confluentis</name>
    <dbReference type="NCBI Taxonomy" id="1697556"/>
    <lineage>
        <taxon>Bacteria</taxon>
        <taxon>Pseudomonadati</taxon>
        <taxon>Bacteroidota</taxon>
        <taxon>Cytophagia</taxon>
        <taxon>Cytophagales</taxon>
        <taxon>Cyclobacteriaceae</taxon>
        <taxon>Algoriphagus</taxon>
    </lineage>
</organism>